<dbReference type="AlphaFoldDB" id="A0A6C0KDY8"/>
<accession>A0A6C0KDY8</accession>
<name>A0A6C0KDY8_9ZZZZ</name>
<evidence type="ECO:0000313" key="1">
    <source>
        <dbReference type="EMBL" id="QHU16242.1"/>
    </source>
</evidence>
<protein>
    <submittedName>
        <fullName evidence="1">Uncharacterized protein</fullName>
    </submittedName>
</protein>
<reference evidence="1" key="1">
    <citation type="journal article" date="2020" name="Nature">
        <title>Giant virus diversity and host interactions through global metagenomics.</title>
        <authorList>
            <person name="Schulz F."/>
            <person name="Roux S."/>
            <person name="Paez-Espino D."/>
            <person name="Jungbluth S."/>
            <person name="Walsh D.A."/>
            <person name="Denef V.J."/>
            <person name="McMahon K.D."/>
            <person name="Konstantinidis K.T."/>
            <person name="Eloe-Fadrosh E.A."/>
            <person name="Kyrpides N.C."/>
            <person name="Woyke T."/>
        </authorList>
    </citation>
    <scope>NUCLEOTIDE SEQUENCE</scope>
    <source>
        <strain evidence="1">GVMAG-S-3300011013-78</strain>
    </source>
</reference>
<organism evidence="1">
    <name type="scientific">viral metagenome</name>
    <dbReference type="NCBI Taxonomy" id="1070528"/>
    <lineage>
        <taxon>unclassified sequences</taxon>
        <taxon>metagenomes</taxon>
        <taxon>organismal metagenomes</taxon>
    </lineage>
</organism>
<dbReference type="EMBL" id="MN740878">
    <property type="protein sequence ID" value="QHU16242.1"/>
    <property type="molecule type" value="Genomic_DNA"/>
</dbReference>
<proteinExistence type="predicted"/>
<sequence length="243" mass="26980">MAELMLTAISEEIKRSYPDLTTAVTSDVTTAVTSDVTTAVTSDASFNSLVIAIEKDEAKVEDKDNNEVDLEDKVDDNNEVDLKDKVDDKVEDAGIVETIIEAVTDTNTKNIVSVVENVVESDIFEDAIKTLNKKIGRRVLTPQYLMIVVKYAMEIVEAIDMKGSEQREFVIDLLKRVVIDAPLNKEYEQICLDMINSGAIGQTIDLIIDATHGRINVNHVEDLAVSCCFSFLGLGKNKRKRKH</sequence>